<feature type="transmembrane region" description="Helical" evidence="1">
    <location>
        <begin position="16"/>
        <end position="34"/>
    </location>
</feature>
<accession>A0A383F758</accession>
<reference evidence="2" key="1">
    <citation type="submission" date="2018-05" db="EMBL/GenBank/DDBJ databases">
        <authorList>
            <person name="Lanie J.A."/>
            <person name="Ng W.-L."/>
            <person name="Kazmierczak K.M."/>
            <person name="Andrzejewski T.M."/>
            <person name="Davidsen T.M."/>
            <person name="Wayne K.J."/>
            <person name="Tettelin H."/>
            <person name="Glass J.I."/>
            <person name="Rusch D."/>
            <person name="Podicherti R."/>
            <person name="Tsui H.-C.T."/>
            <person name="Winkler M.E."/>
        </authorList>
    </citation>
    <scope>NUCLEOTIDE SEQUENCE</scope>
</reference>
<keyword evidence="1" id="KW-1133">Transmembrane helix</keyword>
<proteinExistence type="predicted"/>
<dbReference type="AlphaFoldDB" id="A0A383F758"/>
<evidence type="ECO:0000256" key="1">
    <source>
        <dbReference type="SAM" id="Phobius"/>
    </source>
</evidence>
<evidence type="ECO:0000313" key="2">
    <source>
        <dbReference type="EMBL" id="SVE64734.1"/>
    </source>
</evidence>
<feature type="non-terminal residue" evidence="2">
    <location>
        <position position="55"/>
    </location>
</feature>
<keyword evidence="1" id="KW-0812">Transmembrane</keyword>
<protein>
    <submittedName>
        <fullName evidence="2">Uncharacterized protein</fullName>
    </submittedName>
</protein>
<gene>
    <name evidence="2" type="ORF">METZ01_LOCUS517588</name>
</gene>
<name>A0A383F758_9ZZZZ</name>
<organism evidence="2">
    <name type="scientific">marine metagenome</name>
    <dbReference type="NCBI Taxonomy" id="408172"/>
    <lineage>
        <taxon>unclassified sequences</taxon>
        <taxon>metagenomes</taxon>
        <taxon>ecological metagenomes</taxon>
    </lineage>
</organism>
<feature type="non-terminal residue" evidence="2">
    <location>
        <position position="1"/>
    </location>
</feature>
<sequence>VVTLANHKRLQRRQRYNHFVVVAVVSISALLLFASSRGRTLFASQDDPIFGQDGK</sequence>
<dbReference type="EMBL" id="UINC01231968">
    <property type="protein sequence ID" value="SVE64734.1"/>
    <property type="molecule type" value="Genomic_DNA"/>
</dbReference>
<keyword evidence="1" id="KW-0472">Membrane</keyword>